<dbReference type="Gene3D" id="3.40.50.620">
    <property type="entry name" value="HUPs"/>
    <property type="match status" value="1"/>
</dbReference>
<evidence type="ECO:0000256" key="1">
    <source>
        <dbReference type="ARBA" id="ARBA00011738"/>
    </source>
</evidence>
<keyword evidence="4 10" id="KW-0547">Nucleotide-binding</keyword>
<dbReference type="CDD" id="cd00165">
    <property type="entry name" value="S4"/>
    <property type="match status" value="1"/>
</dbReference>
<dbReference type="EMBL" id="CABIKM010000010">
    <property type="protein sequence ID" value="VUZ84230.1"/>
    <property type="molecule type" value="Genomic_DNA"/>
</dbReference>
<dbReference type="Pfam" id="PF00579">
    <property type="entry name" value="tRNA-synt_1b"/>
    <property type="match status" value="1"/>
</dbReference>
<dbReference type="Gene3D" id="1.10.240.10">
    <property type="entry name" value="Tyrosyl-Transfer RNA Synthetase"/>
    <property type="match status" value="1"/>
</dbReference>
<keyword evidence="3 10" id="KW-0436">Ligase</keyword>
<dbReference type="GO" id="GO:0005524">
    <property type="term" value="F:ATP binding"/>
    <property type="evidence" value="ECO:0007669"/>
    <property type="project" value="UniProtKB-UniRule"/>
</dbReference>
<dbReference type="InterPro" id="IPR036986">
    <property type="entry name" value="S4_RNA-bd_sf"/>
</dbReference>
<dbReference type="GO" id="GO:0003723">
    <property type="term" value="F:RNA binding"/>
    <property type="evidence" value="ECO:0007669"/>
    <property type="project" value="UniProtKB-KW"/>
</dbReference>
<dbReference type="GO" id="GO:0004831">
    <property type="term" value="F:tyrosine-tRNA ligase activity"/>
    <property type="evidence" value="ECO:0007669"/>
    <property type="project" value="UniProtKB-UniRule"/>
</dbReference>
<dbReference type="PRINTS" id="PR01040">
    <property type="entry name" value="TRNASYNTHTYR"/>
</dbReference>
<evidence type="ECO:0000256" key="9">
    <source>
        <dbReference type="ARBA" id="ARBA00048248"/>
    </source>
</evidence>
<evidence type="ECO:0000256" key="2">
    <source>
        <dbReference type="ARBA" id="ARBA00022490"/>
    </source>
</evidence>
<reference evidence="14 15" key="1">
    <citation type="submission" date="2019-07" db="EMBL/GenBank/DDBJ databases">
        <authorList>
            <person name="Cremers G."/>
        </authorList>
    </citation>
    <scope>NUCLEOTIDE SEQUENCE [LARGE SCALE GENOMIC DNA]</scope>
</reference>
<feature type="short sequence motif" description="'HIGH' region" evidence="10">
    <location>
        <begin position="103"/>
        <end position="112"/>
    </location>
</feature>
<sequence>MPLASFGGEGAGEEGLRSNDASQYRDARRAGLELRYGRQYARKADTNVAETLQMDDLKAQAYEQLRALRRGVVEIISETELLEKLERSLRTSIPLRIKLGADPSAPDLHLGHTVVLRKLRQFQDLGHQVIFLIGDFTGMIGDPTGRSETRKPLTVDEVRANAETYKRQIFRILDEDRTEIRFNSEWLSRMDFANVIRLSAQYTVARLLERDDFEKRYREGRPIGVHEFLYPLAQGYDSVVLRADVELGGTDQKFNLLVGRELQRAYAQEPQVALITPLLEGTDGVQKMSKSLGNYIGIDEPAREVYGKAMSIPDGLIVKYAELVAEMSPEAVEAMNEGLKLGTLHPRAAKAELAGKLVALYHGEQAAEEAATEFDRIFREKRLPDEVGVFLVEEETEAVDIVWLMKASDGAKSLSEARRLIRQSGVSLDGEVVRDEHVKVRMDREHLLKVGKRFFRRVKKGGQPQKNT</sequence>
<dbReference type="PROSITE" id="PS50889">
    <property type="entry name" value="S4"/>
    <property type="match status" value="1"/>
</dbReference>
<evidence type="ECO:0000256" key="4">
    <source>
        <dbReference type="ARBA" id="ARBA00022741"/>
    </source>
</evidence>
<evidence type="ECO:0000256" key="8">
    <source>
        <dbReference type="ARBA" id="ARBA00023146"/>
    </source>
</evidence>
<comment type="subunit">
    <text evidence="1 10">Homodimer.</text>
</comment>
<dbReference type="HAMAP" id="MF_02007">
    <property type="entry name" value="Tyr_tRNA_synth_type2"/>
    <property type="match status" value="1"/>
</dbReference>
<proteinExistence type="inferred from homology"/>
<feature type="short sequence motif" description="'KMSKS' region" evidence="10">
    <location>
        <begin position="287"/>
        <end position="291"/>
    </location>
</feature>
<dbReference type="GO" id="GO:0005829">
    <property type="term" value="C:cytosol"/>
    <property type="evidence" value="ECO:0007669"/>
    <property type="project" value="TreeGrafter"/>
</dbReference>
<dbReference type="InterPro" id="IPR014729">
    <property type="entry name" value="Rossmann-like_a/b/a_fold"/>
</dbReference>
<evidence type="ECO:0000256" key="10">
    <source>
        <dbReference type="HAMAP-Rule" id="MF_02007"/>
    </source>
</evidence>
<comment type="catalytic activity">
    <reaction evidence="9 10">
        <text>tRNA(Tyr) + L-tyrosine + ATP = L-tyrosyl-tRNA(Tyr) + AMP + diphosphate + H(+)</text>
        <dbReference type="Rhea" id="RHEA:10220"/>
        <dbReference type="Rhea" id="RHEA-COMP:9706"/>
        <dbReference type="Rhea" id="RHEA-COMP:9707"/>
        <dbReference type="ChEBI" id="CHEBI:15378"/>
        <dbReference type="ChEBI" id="CHEBI:30616"/>
        <dbReference type="ChEBI" id="CHEBI:33019"/>
        <dbReference type="ChEBI" id="CHEBI:58315"/>
        <dbReference type="ChEBI" id="CHEBI:78442"/>
        <dbReference type="ChEBI" id="CHEBI:78536"/>
        <dbReference type="ChEBI" id="CHEBI:456215"/>
        <dbReference type="EC" id="6.1.1.1"/>
    </reaction>
</comment>
<evidence type="ECO:0000256" key="11">
    <source>
        <dbReference type="PROSITE-ProRule" id="PRU00182"/>
    </source>
</evidence>
<evidence type="ECO:0000256" key="12">
    <source>
        <dbReference type="SAM" id="MobiDB-lite"/>
    </source>
</evidence>
<keyword evidence="5 10" id="KW-0067">ATP-binding</keyword>
<gene>
    <name evidence="10" type="primary">tyrS</name>
    <name evidence="14" type="ORF">MELA_00600</name>
</gene>
<keyword evidence="6 11" id="KW-0694">RNA-binding</keyword>
<dbReference type="PANTHER" id="PTHR11766:SF1">
    <property type="entry name" value="TYROSINE--TRNA LIGASE"/>
    <property type="match status" value="1"/>
</dbReference>
<keyword evidence="8 10" id="KW-0030">Aminoacyl-tRNA synthetase</keyword>
<dbReference type="Pfam" id="PF01479">
    <property type="entry name" value="S4"/>
    <property type="match status" value="1"/>
</dbReference>
<feature type="domain" description="RNA-binding S4" evidence="13">
    <location>
        <begin position="410"/>
        <end position="442"/>
    </location>
</feature>
<evidence type="ECO:0000256" key="3">
    <source>
        <dbReference type="ARBA" id="ARBA00022598"/>
    </source>
</evidence>
<name>A0A564ZFY1_9BACT</name>
<dbReference type="EC" id="6.1.1.1" evidence="10"/>
<evidence type="ECO:0000256" key="7">
    <source>
        <dbReference type="ARBA" id="ARBA00022917"/>
    </source>
</evidence>
<evidence type="ECO:0000256" key="6">
    <source>
        <dbReference type="ARBA" id="ARBA00022884"/>
    </source>
</evidence>
<dbReference type="InterPro" id="IPR024088">
    <property type="entry name" value="Tyr-tRNA-ligase_bac-type"/>
</dbReference>
<protein>
    <recommendedName>
        <fullName evidence="10">Tyrosine--tRNA ligase</fullName>
        <ecNumber evidence="10">6.1.1.1</ecNumber>
    </recommendedName>
    <alternativeName>
        <fullName evidence="10">Tyrosyl-tRNA synthetase</fullName>
        <shortName evidence="10">TyrRS</shortName>
    </alternativeName>
</protein>
<dbReference type="PROSITE" id="PS00178">
    <property type="entry name" value="AA_TRNA_LIGASE_I"/>
    <property type="match status" value="1"/>
</dbReference>
<dbReference type="InterPro" id="IPR002942">
    <property type="entry name" value="S4_RNA-bd"/>
</dbReference>
<dbReference type="InterPro" id="IPR002305">
    <property type="entry name" value="aa-tRNA-synth_Ic"/>
</dbReference>
<keyword evidence="2 10" id="KW-0963">Cytoplasm</keyword>
<dbReference type="NCBIfam" id="TIGR00234">
    <property type="entry name" value="tyrS"/>
    <property type="match status" value="1"/>
</dbReference>
<feature type="binding site" evidence="10">
    <location>
        <position position="290"/>
    </location>
    <ligand>
        <name>ATP</name>
        <dbReference type="ChEBI" id="CHEBI:30616"/>
    </ligand>
</feature>
<dbReference type="PANTHER" id="PTHR11766">
    <property type="entry name" value="TYROSYL-TRNA SYNTHETASE"/>
    <property type="match status" value="1"/>
</dbReference>
<evidence type="ECO:0000259" key="13">
    <source>
        <dbReference type="Pfam" id="PF01479"/>
    </source>
</evidence>
<feature type="region of interest" description="Disordered" evidence="12">
    <location>
        <begin position="1"/>
        <end position="24"/>
    </location>
</feature>
<accession>A0A564ZFY1</accession>
<keyword evidence="15" id="KW-1185">Reference proteome</keyword>
<comment type="similarity">
    <text evidence="10">Belongs to the class-I aminoacyl-tRNA synthetase family. TyrS type 2 subfamily.</text>
</comment>
<evidence type="ECO:0000256" key="5">
    <source>
        <dbReference type="ARBA" id="ARBA00022840"/>
    </source>
</evidence>
<keyword evidence="7 10" id="KW-0648">Protein biosynthesis</keyword>
<dbReference type="GO" id="GO:0006437">
    <property type="term" value="P:tyrosyl-tRNA aminoacylation"/>
    <property type="evidence" value="ECO:0007669"/>
    <property type="project" value="UniProtKB-UniRule"/>
</dbReference>
<dbReference type="InterPro" id="IPR024108">
    <property type="entry name" value="Tyr-tRNA-ligase_bac_2"/>
</dbReference>
<dbReference type="SUPFAM" id="SSF55174">
    <property type="entry name" value="Alpha-L RNA-binding motif"/>
    <property type="match status" value="1"/>
</dbReference>
<dbReference type="Proteomes" id="UP000334340">
    <property type="component" value="Unassembled WGS sequence"/>
</dbReference>
<dbReference type="AlphaFoldDB" id="A0A564ZFY1"/>
<dbReference type="FunFam" id="3.40.50.620:FF:000061">
    <property type="entry name" value="Tyrosine--tRNA ligase"/>
    <property type="match status" value="1"/>
</dbReference>
<evidence type="ECO:0000313" key="15">
    <source>
        <dbReference type="Proteomes" id="UP000334340"/>
    </source>
</evidence>
<dbReference type="InterPro" id="IPR002307">
    <property type="entry name" value="Tyr-tRNA-ligase"/>
</dbReference>
<dbReference type="SUPFAM" id="SSF52374">
    <property type="entry name" value="Nucleotidylyl transferase"/>
    <property type="match status" value="1"/>
</dbReference>
<evidence type="ECO:0000313" key="14">
    <source>
        <dbReference type="EMBL" id="VUZ84230.1"/>
    </source>
</evidence>
<dbReference type="InterPro" id="IPR001412">
    <property type="entry name" value="aa-tRNA-synth_I_CS"/>
</dbReference>
<organism evidence="14 15">
    <name type="scientific">Candidatus Methylomirabilis lanthanidiphila</name>
    <dbReference type="NCBI Taxonomy" id="2211376"/>
    <lineage>
        <taxon>Bacteria</taxon>
        <taxon>Candidatus Methylomirabilota</taxon>
        <taxon>Candidatus Methylomirabilia</taxon>
        <taxon>Candidatus Methylomirabilales</taxon>
        <taxon>Candidatus Methylomirabilaceae</taxon>
        <taxon>Candidatus Methylomirabilis</taxon>
    </lineage>
</organism>
<dbReference type="CDD" id="cd00805">
    <property type="entry name" value="TyrRS_core"/>
    <property type="match status" value="1"/>
</dbReference>
<comment type="function">
    <text evidence="10">Catalyzes the attachment of tyrosine to tRNA(Tyr) in a two-step reaction: tyrosine is first activated by ATP to form Tyr-AMP and then transferred to the acceptor end of tRNA(Tyr).</text>
</comment>
<dbReference type="Gene3D" id="3.10.290.10">
    <property type="entry name" value="RNA-binding S4 domain"/>
    <property type="match status" value="1"/>
</dbReference>
<comment type="subcellular location">
    <subcellularLocation>
        <location evidence="10">Cytoplasm</location>
    </subcellularLocation>
</comment>